<dbReference type="AlphaFoldDB" id="A0A8R1IPD8"/>
<dbReference type="Proteomes" id="UP000005237">
    <property type="component" value="Unassembled WGS sequence"/>
</dbReference>
<feature type="region of interest" description="Disordered" evidence="1">
    <location>
        <begin position="79"/>
        <end position="99"/>
    </location>
</feature>
<reference evidence="3" key="1">
    <citation type="submission" date="2010-08" db="EMBL/GenBank/DDBJ databases">
        <authorList>
            <consortium name="Caenorhabditis japonica Sequencing Consortium"/>
            <person name="Wilson R.K."/>
        </authorList>
    </citation>
    <scope>NUCLEOTIDE SEQUENCE [LARGE SCALE GENOMIC DNA]</scope>
    <source>
        <strain evidence="3">DF5081</strain>
    </source>
</reference>
<reference evidence="2" key="2">
    <citation type="submission" date="2022-06" db="UniProtKB">
        <authorList>
            <consortium name="EnsemblMetazoa"/>
        </authorList>
    </citation>
    <scope>IDENTIFICATION</scope>
    <source>
        <strain evidence="2">DF5081</strain>
    </source>
</reference>
<proteinExistence type="predicted"/>
<accession>A0A8R1IPD8</accession>
<evidence type="ECO:0000256" key="1">
    <source>
        <dbReference type="SAM" id="MobiDB-lite"/>
    </source>
</evidence>
<keyword evidence="3" id="KW-1185">Reference proteome</keyword>
<organism evidence="2 3">
    <name type="scientific">Caenorhabditis japonica</name>
    <dbReference type="NCBI Taxonomy" id="281687"/>
    <lineage>
        <taxon>Eukaryota</taxon>
        <taxon>Metazoa</taxon>
        <taxon>Ecdysozoa</taxon>
        <taxon>Nematoda</taxon>
        <taxon>Chromadorea</taxon>
        <taxon>Rhabditida</taxon>
        <taxon>Rhabditina</taxon>
        <taxon>Rhabditomorpha</taxon>
        <taxon>Rhabditoidea</taxon>
        <taxon>Rhabditidae</taxon>
        <taxon>Peloderinae</taxon>
        <taxon>Caenorhabditis</taxon>
    </lineage>
</organism>
<feature type="compositionally biased region" description="Basic and acidic residues" evidence="1">
    <location>
        <begin position="88"/>
        <end position="99"/>
    </location>
</feature>
<dbReference type="EnsemblMetazoa" id="CJA38901.1">
    <property type="protein sequence ID" value="CJA38901.1"/>
    <property type="gene ID" value="WBGene00214748"/>
</dbReference>
<evidence type="ECO:0000313" key="2">
    <source>
        <dbReference type="EnsemblMetazoa" id="CJA38901.1"/>
    </source>
</evidence>
<protein>
    <submittedName>
        <fullName evidence="2">Uncharacterized protein</fullName>
    </submittedName>
</protein>
<name>A0A8R1IPD8_CAEJA</name>
<sequence length="99" mass="11624">MIYLISCLMGNSTPFIQFVITCENFIIYLTSSSSSSLNNLQNNTFQYEASMRCWKRRDKVINQGLMAMGNWRCSVGACERKRKRKKKYEPPKHTNMRLD</sequence>
<evidence type="ECO:0000313" key="3">
    <source>
        <dbReference type="Proteomes" id="UP000005237"/>
    </source>
</evidence>